<dbReference type="AlphaFoldDB" id="A0A4V3RYB8"/>
<dbReference type="PANTHER" id="PTHR10434">
    <property type="entry name" value="1-ACYL-SN-GLYCEROL-3-PHOSPHATE ACYLTRANSFERASE"/>
    <property type="match status" value="1"/>
</dbReference>
<evidence type="ECO:0000313" key="6">
    <source>
        <dbReference type="EMBL" id="TGY89849.1"/>
    </source>
</evidence>
<evidence type="ECO:0000256" key="4">
    <source>
        <dbReference type="SAM" id="Phobius"/>
    </source>
</evidence>
<keyword evidence="7" id="KW-1185">Reference proteome</keyword>
<evidence type="ECO:0000256" key="3">
    <source>
        <dbReference type="ARBA" id="ARBA00023315"/>
    </source>
</evidence>
<dbReference type="CDD" id="cd07989">
    <property type="entry name" value="LPLAT_AGPAT-like"/>
    <property type="match status" value="1"/>
</dbReference>
<keyword evidence="4" id="KW-0812">Transmembrane</keyword>
<dbReference type="SMART" id="SM00563">
    <property type="entry name" value="PlsC"/>
    <property type="match status" value="1"/>
</dbReference>
<comment type="caution">
    <text evidence="6">The sequence shown here is derived from an EMBL/GenBank/DDBJ whole genome shotgun (WGS) entry which is preliminary data.</text>
</comment>
<dbReference type="GO" id="GO:0003841">
    <property type="term" value="F:1-acylglycerol-3-phosphate O-acyltransferase activity"/>
    <property type="evidence" value="ECO:0007669"/>
    <property type="project" value="TreeGrafter"/>
</dbReference>
<dbReference type="Proteomes" id="UP000308054">
    <property type="component" value="Unassembled WGS sequence"/>
</dbReference>
<keyword evidence="4" id="KW-0472">Membrane</keyword>
<dbReference type="EMBL" id="SRXW01000001">
    <property type="protein sequence ID" value="TGY89849.1"/>
    <property type="molecule type" value="Genomic_DNA"/>
</dbReference>
<gene>
    <name evidence="6" type="ORF">E5163_01540</name>
</gene>
<dbReference type="InterPro" id="IPR002123">
    <property type="entry name" value="Plipid/glycerol_acylTrfase"/>
</dbReference>
<dbReference type="OrthoDB" id="5290997at2"/>
<evidence type="ECO:0000313" key="7">
    <source>
        <dbReference type="Proteomes" id="UP000308054"/>
    </source>
</evidence>
<evidence type="ECO:0000256" key="2">
    <source>
        <dbReference type="ARBA" id="ARBA00022679"/>
    </source>
</evidence>
<dbReference type="RefSeq" id="WP_135994346.1">
    <property type="nucleotide sequence ID" value="NZ_CP071057.1"/>
</dbReference>
<evidence type="ECO:0000256" key="1">
    <source>
        <dbReference type="ARBA" id="ARBA00005189"/>
    </source>
</evidence>
<feature type="transmembrane region" description="Helical" evidence="4">
    <location>
        <begin position="7"/>
        <end position="27"/>
    </location>
</feature>
<dbReference type="Pfam" id="PF01553">
    <property type="entry name" value="Acyltransferase"/>
    <property type="match status" value="1"/>
</dbReference>
<name>A0A4V3RYB8_9PROT</name>
<evidence type="ECO:0000259" key="5">
    <source>
        <dbReference type="SMART" id="SM00563"/>
    </source>
</evidence>
<accession>A0A4V3RYB8</accession>
<protein>
    <submittedName>
        <fullName evidence="6">1-acyl-sn-glycerol-3-phosphate acyltransferase</fullName>
    </submittedName>
</protein>
<keyword evidence="2 6" id="KW-0808">Transferase</keyword>
<dbReference type="SUPFAM" id="SSF69593">
    <property type="entry name" value="Glycerol-3-phosphate (1)-acyltransferase"/>
    <property type="match status" value="1"/>
</dbReference>
<keyword evidence="4" id="KW-1133">Transmembrane helix</keyword>
<sequence length="235" mass="25854">MRAALYYIAYWLITVAFALFCLLLAALPGKRALGWGLWLYGSAQLAALRYIAGVRIEVHGRENIPAEPVVFGAKHQSWGDGFVMLANVENLGFVAGDHLYKFPLLKPILKKAGAIVLSNQGGEQAQQVLNGGIARMKDERRHVLIYPEGHLSAPGEKHRYRSGVFHLCEKLDRVCVPVATNLGLAWDRTSIAKTPGTVTVEFLAPIECGLTKEAFMSRLEESVETRTNQLVAKGI</sequence>
<dbReference type="PANTHER" id="PTHR10434:SF40">
    <property type="entry name" value="1-ACYL-SN-GLYCEROL-3-PHOSPHATE ACYLTRANSFERASE"/>
    <property type="match status" value="1"/>
</dbReference>
<comment type="pathway">
    <text evidence="1">Lipid metabolism.</text>
</comment>
<proteinExistence type="predicted"/>
<feature type="domain" description="Phospholipid/glycerol acyltransferase" evidence="5">
    <location>
        <begin position="69"/>
        <end position="183"/>
    </location>
</feature>
<keyword evidence="3 6" id="KW-0012">Acyltransferase</keyword>
<reference evidence="6 7" key="1">
    <citation type="journal article" date="2017" name="Int. J. Syst. Evol. Microbiol.">
        <title>Marinicauda algicola sp. nov., isolated from a marine red alga Rhodosorus marinus.</title>
        <authorList>
            <person name="Jeong S.E."/>
            <person name="Jeon S.H."/>
            <person name="Chun B.H."/>
            <person name="Kim D.W."/>
            <person name="Jeon C.O."/>
        </authorList>
    </citation>
    <scope>NUCLEOTIDE SEQUENCE [LARGE SCALE GENOMIC DNA]</scope>
    <source>
        <strain evidence="6 7">JCM 31718</strain>
    </source>
</reference>
<dbReference type="GO" id="GO:0006654">
    <property type="term" value="P:phosphatidic acid biosynthetic process"/>
    <property type="evidence" value="ECO:0007669"/>
    <property type="project" value="TreeGrafter"/>
</dbReference>
<organism evidence="6 7">
    <name type="scientific">Marinicauda algicola</name>
    <dbReference type="NCBI Taxonomy" id="2029849"/>
    <lineage>
        <taxon>Bacteria</taxon>
        <taxon>Pseudomonadati</taxon>
        <taxon>Pseudomonadota</taxon>
        <taxon>Alphaproteobacteria</taxon>
        <taxon>Maricaulales</taxon>
        <taxon>Maricaulaceae</taxon>
        <taxon>Marinicauda</taxon>
    </lineage>
</organism>